<evidence type="ECO:0000313" key="9">
    <source>
        <dbReference type="EMBL" id="KAK4452898.1"/>
    </source>
</evidence>
<evidence type="ECO:0000256" key="2">
    <source>
        <dbReference type="ARBA" id="ARBA00023230"/>
    </source>
</evidence>
<dbReference type="Gene3D" id="3.10.20.90">
    <property type="entry name" value="Phosphatidylinositol 3-kinase Catalytic Subunit, Chain A, domain 1"/>
    <property type="match status" value="1"/>
</dbReference>
<comment type="caution">
    <text evidence="9">The sequence shown here is derived from an EMBL/GenBank/DDBJ whole genome shotgun (WGS) entry which is preliminary data.</text>
</comment>
<feature type="domain" description="UBX" evidence="8">
    <location>
        <begin position="272"/>
        <end position="358"/>
    </location>
</feature>
<keyword evidence="2" id="KW-0834">Unfolded protein response</keyword>
<protein>
    <recommendedName>
        <fullName evidence="4">UBX domain-containing protein 2</fullName>
    </recommendedName>
</protein>
<gene>
    <name evidence="9" type="ORF">QBC34DRAFT_397316</name>
</gene>
<dbReference type="CDD" id="cd01767">
    <property type="entry name" value="UBX"/>
    <property type="match status" value="1"/>
</dbReference>
<dbReference type="InterPro" id="IPR036249">
    <property type="entry name" value="Thioredoxin-like_sf"/>
</dbReference>
<dbReference type="GO" id="GO:0005789">
    <property type="term" value="C:endoplasmic reticulum membrane"/>
    <property type="evidence" value="ECO:0007669"/>
    <property type="project" value="UniProtKB-SubCell"/>
</dbReference>
<keyword evidence="7" id="KW-1133">Transmembrane helix</keyword>
<dbReference type="InterPro" id="IPR001012">
    <property type="entry name" value="UBX_dom"/>
</dbReference>
<dbReference type="PROSITE" id="PS50033">
    <property type="entry name" value="UBX"/>
    <property type="match status" value="1"/>
</dbReference>
<reference evidence="9" key="2">
    <citation type="submission" date="2023-05" db="EMBL/GenBank/DDBJ databases">
        <authorList>
            <consortium name="Lawrence Berkeley National Laboratory"/>
            <person name="Steindorff A."/>
            <person name="Hensen N."/>
            <person name="Bonometti L."/>
            <person name="Westerberg I."/>
            <person name="Brannstrom I.O."/>
            <person name="Guillou S."/>
            <person name="Cros-Aarteil S."/>
            <person name="Calhoun S."/>
            <person name="Haridas S."/>
            <person name="Kuo A."/>
            <person name="Mondo S."/>
            <person name="Pangilinan J."/>
            <person name="Riley R."/>
            <person name="Labutti K."/>
            <person name="Andreopoulos B."/>
            <person name="Lipzen A."/>
            <person name="Chen C."/>
            <person name="Yanf M."/>
            <person name="Daum C."/>
            <person name="Ng V."/>
            <person name="Clum A."/>
            <person name="Ohm R."/>
            <person name="Martin F."/>
            <person name="Silar P."/>
            <person name="Natvig D."/>
            <person name="Lalanne C."/>
            <person name="Gautier V."/>
            <person name="Ament-Velasquez S.L."/>
            <person name="Kruys A."/>
            <person name="Hutchinson M.I."/>
            <person name="Powell A.J."/>
            <person name="Barry K."/>
            <person name="Miller A.N."/>
            <person name="Grigoriev I.V."/>
            <person name="Debuchy R."/>
            <person name="Gladieux P."/>
            <person name="Thoren M.H."/>
            <person name="Johannesson H."/>
        </authorList>
    </citation>
    <scope>NUCLEOTIDE SEQUENCE</scope>
    <source>
        <strain evidence="9">PSN243</strain>
    </source>
</reference>
<dbReference type="PANTHER" id="PTHR46424">
    <property type="entry name" value="UBX DOMAIN-CONTAINING PROTEIN 4"/>
    <property type="match status" value="1"/>
</dbReference>
<comment type="function">
    <text evidence="5">Involved in endoplasmic reticulum-associated protein degradation (ERAD). Acts as a platform to recruit both UBQLN1 and VCP to the ER during ERAD.</text>
</comment>
<keyword evidence="7" id="KW-0812">Transmembrane</keyword>
<dbReference type="GO" id="GO:0006986">
    <property type="term" value="P:response to unfolded protein"/>
    <property type="evidence" value="ECO:0007669"/>
    <property type="project" value="UniProtKB-KW"/>
</dbReference>
<dbReference type="InterPro" id="IPR029071">
    <property type="entry name" value="Ubiquitin-like_domsf"/>
</dbReference>
<accession>A0AAV9GX40</accession>
<comment type="subunit">
    <text evidence="3">Directly interacts with VCP. Interacts with UBQLN1. Forms a complex with VCP and UBQLN1.</text>
</comment>
<organism evidence="9 10">
    <name type="scientific">Podospora aff. communis PSN243</name>
    <dbReference type="NCBI Taxonomy" id="3040156"/>
    <lineage>
        <taxon>Eukaryota</taxon>
        <taxon>Fungi</taxon>
        <taxon>Dikarya</taxon>
        <taxon>Ascomycota</taxon>
        <taxon>Pezizomycotina</taxon>
        <taxon>Sordariomycetes</taxon>
        <taxon>Sordariomycetidae</taxon>
        <taxon>Sordariales</taxon>
        <taxon>Podosporaceae</taxon>
        <taxon>Podospora</taxon>
    </lineage>
</organism>
<feature type="region of interest" description="Disordered" evidence="6">
    <location>
        <begin position="109"/>
        <end position="260"/>
    </location>
</feature>
<dbReference type="PANTHER" id="PTHR46424:SF1">
    <property type="entry name" value="UBX DOMAIN-CONTAINING PROTEIN 4"/>
    <property type="match status" value="1"/>
</dbReference>
<feature type="compositionally biased region" description="Polar residues" evidence="6">
    <location>
        <begin position="445"/>
        <end position="455"/>
    </location>
</feature>
<keyword evidence="10" id="KW-1185">Reference proteome</keyword>
<dbReference type="SUPFAM" id="SSF52833">
    <property type="entry name" value="Thioredoxin-like"/>
    <property type="match status" value="1"/>
</dbReference>
<evidence type="ECO:0000256" key="1">
    <source>
        <dbReference type="ARBA" id="ARBA00004406"/>
    </source>
</evidence>
<dbReference type="Pfam" id="PF00789">
    <property type="entry name" value="UBX"/>
    <property type="match status" value="1"/>
</dbReference>
<feature type="compositionally biased region" description="Gly residues" evidence="6">
    <location>
        <begin position="420"/>
        <end position="433"/>
    </location>
</feature>
<evidence type="ECO:0000256" key="5">
    <source>
        <dbReference type="ARBA" id="ARBA00046062"/>
    </source>
</evidence>
<dbReference type="EMBL" id="MU865922">
    <property type="protein sequence ID" value="KAK4452898.1"/>
    <property type="molecule type" value="Genomic_DNA"/>
</dbReference>
<dbReference type="SMART" id="SM00166">
    <property type="entry name" value="UBX"/>
    <property type="match status" value="1"/>
</dbReference>
<feature type="compositionally biased region" description="Polar residues" evidence="6">
    <location>
        <begin position="126"/>
        <end position="141"/>
    </location>
</feature>
<name>A0AAV9GX40_9PEZI</name>
<evidence type="ECO:0000313" key="10">
    <source>
        <dbReference type="Proteomes" id="UP001321760"/>
    </source>
</evidence>
<dbReference type="AlphaFoldDB" id="A0AAV9GX40"/>
<evidence type="ECO:0000256" key="4">
    <source>
        <dbReference type="ARBA" id="ARBA00041575"/>
    </source>
</evidence>
<dbReference type="GO" id="GO:0036503">
    <property type="term" value="P:ERAD pathway"/>
    <property type="evidence" value="ECO:0007669"/>
    <property type="project" value="TreeGrafter"/>
</dbReference>
<keyword evidence="7" id="KW-0472">Membrane</keyword>
<proteinExistence type="predicted"/>
<feature type="transmembrane region" description="Helical" evidence="7">
    <location>
        <begin position="382"/>
        <end position="405"/>
    </location>
</feature>
<dbReference type="Pfam" id="PF23187">
    <property type="entry name" value="UBX7_N"/>
    <property type="match status" value="1"/>
</dbReference>
<comment type="subcellular location">
    <subcellularLocation>
        <location evidence="1">Endoplasmic reticulum membrane</location>
        <topology evidence="1">Peripheral membrane protein</topology>
    </subcellularLocation>
</comment>
<reference evidence="9" key="1">
    <citation type="journal article" date="2023" name="Mol. Phylogenet. Evol.">
        <title>Genome-scale phylogeny and comparative genomics of the fungal order Sordariales.</title>
        <authorList>
            <person name="Hensen N."/>
            <person name="Bonometti L."/>
            <person name="Westerberg I."/>
            <person name="Brannstrom I.O."/>
            <person name="Guillou S."/>
            <person name="Cros-Aarteil S."/>
            <person name="Calhoun S."/>
            <person name="Haridas S."/>
            <person name="Kuo A."/>
            <person name="Mondo S."/>
            <person name="Pangilinan J."/>
            <person name="Riley R."/>
            <person name="LaButti K."/>
            <person name="Andreopoulos B."/>
            <person name="Lipzen A."/>
            <person name="Chen C."/>
            <person name="Yan M."/>
            <person name="Daum C."/>
            <person name="Ng V."/>
            <person name="Clum A."/>
            <person name="Steindorff A."/>
            <person name="Ohm R.A."/>
            <person name="Martin F."/>
            <person name="Silar P."/>
            <person name="Natvig D.O."/>
            <person name="Lalanne C."/>
            <person name="Gautier V."/>
            <person name="Ament-Velasquez S.L."/>
            <person name="Kruys A."/>
            <person name="Hutchinson M.I."/>
            <person name="Powell A.J."/>
            <person name="Barry K."/>
            <person name="Miller A.N."/>
            <person name="Grigoriev I.V."/>
            <person name="Debuchy R."/>
            <person name="Gladieux P."/>
            <person name="Hiltunen Thoren M."/>
            <person name="Johannesson H."/>
        </authorList>
    </citation>
    <scope>NUCLEOTIDE SEQUENCE</scope>
    <source>
        <strain evidence="9">PSN243</strain>
    </source>
</reference>
<feature type="compositionally biased region" description="Basic and acidic residues" evidence="6">
    <location>
        <begin position="176"/>
        <end position="257"/>
    </location>
</feature>
<sequence>MSFFQGTLQEGIATAVQQSKSVVCFVTDGEAESVQWENEHLVDETIAPLLRSEAVTLRLEAGSQEEGFLSQLYPIPKKPTIVVIKNADLKEYIASGVSREDLIRRLQQALQPTPPPPGPTSPSPTNASLPTAQPEPSQQVDSTSSTSSGRATPQSSNETNVQSLLAERAARLAVQKKKDDEEAKKARAEKAKARDTTAPEAQRKHVEQVKRKQSAAREERQRILQAIEDDKAARRARQAEKEAMRKAAAEPEAKQDDVPFAPASPLYATMGRITEHCALQVRLLDGSTIRSKFSSHDTLKDVRQWVNDTTKGDVHGGRKTGYIFKILLTPLPSKTVDVTEEGKALHDLGLTPSATLILVPAPRNAATAYAAAPVGGNGFMGLISYILSFITGFLGVVVSFFSTLFSTSGPPQASAQEAGPGHGLASGRDGSGIGARRVNERRNDQQFYNGNSTNFEPRPDDDDDE</sequence>
<evidence type="ECO:0000256" key="7">
    <source>
        <dbReference type="SAM" id="Phobius"/>
    </source>
</evidence>
<feature type="region of interest" description="Disordered" evidence="6">
    <location>
        <begin position="409"/>
        <end position="465"/>
    </location>
</feature>
<evidence type="ECO:0000256" key="6">
    <source>
        <dbReference type="SAM" id="MobiDB-lite"/>
    </source>
</evidence>
<dbReference type="Proteomes" id="UP001321760">
    <property type="component" value="Unassembled WGS sequence"/>
</dbReference>
<feature type="compositionally biased region" description="Polar residues" evidence="6">
    <location>
        <begin position="149"/>
        <end position="163"/>
    </location>
</feature>
<dbReference type="SUPFAM" id="SSF54236">
    <property type="entry name" value="Ubiquitin-like"/>
    <property type="match status" value="1"/>
</dbReference>
<feature type="compositionally biased region" description="Pro residues" evidence="6">
    <location>
        <begin position="112"/>
        <end position="122"/>
    </location>
</feature>
<evidence type="ECO:0000256" key="3">
    <source>
        <dbReference type="ARBA" id="ARBA00038812"/>
    </source>
</evidence>
<evidence type="ECO:0000259" key="8">
    <source>
        <dbReference type="PROSITE" id="PS50033"/>
    </source>
</evidence>